<dbReference type="PANTHER" id="PTHR10983:SF16">
    <property type="entry name" value="LYSOCARDIOLIPIN ACYLTRANSFERASE 1"/>
    <property type="match status" value="1"/>
</dbReference>
<feature type="region of interest" description="Disordered" evidence="1">
    <location>
        <begin position="179"/>
        <end position="248"/>
    </location>
</feature>
<name>A0ABN9YKP4_9DINO</name>
<dbReference type="InterPro" id="IPR002123">
    <property type="entry name" value="Plipid/glycerol_acylTrfase"/>
</dbReference>
<proteinExistence type="predicted"/>
<feature type="compositionally biased region" description="Low complexity" evidence="1">
    <location>
        <begin position="179"/>
        <end position="204"/>
    </location>
</feature>
<feature type="transmembrane region" description="Helical" evidence="2">
    <location>
        <begin position="70"/>
        <end position="94"/>
    </location>
</feature>
<feature type="compositionally biased region" description="Basic residues" evidence="1">
    <location>
        <begin position="205"/>
        <end position="215"/>
    </location>
</feature>
<accession>A0ABN9YKP4</accession>
<organism evidence="4 5">
    <name type="scientific">Prorocentrum cordatum</name>
    <dbReference type="NCBI Taxonomy" id="2364126"/>
    <lineage>
        <taxon>Eukaryota</taxon>
        <taxon>Sar</taxon>
        <taxon>Alveolata</taxon>
        <taxon>Dinophyceae</taxon>
        <taxon>Prorocentrales</taxon>
        <taxon>Prorocentraceae</taxon>
        <taxon>Prorocentrum</taxon>
    </lineage>
</organism>
<evidence type="ECO:0000256" key="2">
    <source>
        <dbReference type="SAM" id="Phobius"/>
    </source>
</evidence>
<protein>
    <recommendedName>
        <fullName evidence="3">Phospholipid/glycerol acyltransferase domain-containing protein</fullName>
    </recommendedName>
</protein>
<keyword evidence="2" id="KW-1133">Transmembrane helix</keyword>
<sequence>MAGEGPPPATRGCAQPSAAWRCRCLAAPLLMWQTALLTSIMVLLPASLLLLVPLASARGAFLWVARQCQAVWLGMAVALVRHVLGVKIVLYAGAEVHDLAEQDILIISNHRTRVDWMFFWALAAALGRLGSLNIVLKDSLRSVPGFGWATQCFGYAFMSRQGRSQTSAPCAGRPRCTGGAAASRCCSSPRARTSPRTTGAGAAPSRRRTGCRSTRRSCTPGPLGSSRSASPSASWRGRTVQPCPGCST</sequence>
<dbReference type="Pfam" id="PF01553">
    <property type="entry name" value="Acyltransferase"/>
    <property type="match status" value="1"/>
</dbReference>
<dbReference type="CDD" id="cd07990">
    <property type="entry name" value="LPLAT_LCLAT1-like"/>
    <property type="match status" value="1"/>
</dbReference>
<feature type="transmembrane region" description="Helical" evidence="2">
    <location>
        <begin position="114"/>
        <end position="136"/>
    </location>
</feature>
<keyword evidence="2" id="KW-0812">Transmembrane</keyword>
<feature type="transmembrane region" description="Helical" evidence="2">
    <location>
        <begin position="35"/>
        <end position="58"/>
    </location>
</feature>
<evidence type="ECO:0000313" key="4">
    <source>
        <dbReference type="EMBL" id="CAK0912140.1"/>
    </source>
</evidence>
<keyword evidence="2" id="KW-0472">Membrane</keyword>
<dbReference type="PANTHER" id="PTHR10983">
    <property type="entry name" value="1-ACYLGLYCEROL-3-PHOSPHATE ACYLTRANSFERASE-RELATED"/>
    <property type="match status" value="1"/>
</dbReference>
<evidence type="ECO:0000313" key="5">
    <source>
        <dbReference type="Proteomes" id="UP001189429"/>
    </source>
</evidence>
<dbReference type="Proteomes" id="UP001189429">
    <property type="component" value="Unassembled WGS sequence"/>
</dbReference>
<feature type="domain" description="Phospholipid/glycerol acyltransferase" evidence="3">
    <location>
        <begin position="101"/>
        <end position="165"/>
    </location>
</feature>
<comment type="caution">
    <text evidence="4">The sequence shown here is derived from an EMBL/GenBank/DDBJ whole genome shotgun (WGS) entry which is preliminary data.</text>
</comment>
<gene>
    <name evidence="4" type="ORF">PCOR1329_LOCUS85758</name>
</gene>
<feature type="compositionally biased region" description="Low complexity" evidence="1">
    <location>
        <begin position="216"/>
        <end position="238"/>
    </location>
</feature>
<keyword evidence="5" id="KW-1185">Reference proteome</keyword>
<reference evidence="4" key="1">
    <citation type="submission" date="2023-10" db="EMBL/GenBank/DDBJ databases">
        <authorList>
            <person name="Chen Y."/>
            <person name="Shah S."/>
            <person name="Dougan E. K."/>
            <person name="Thang M."/>
            <person name="Chan C."/>
        </authorList>
    </citation>
    <scope>NUCLEOTIDE SEQUENCE [LARGE SCALE GENOMIC DNA]</scope>
</reference>
<evidence type="ECO:0000259" key="3">
    <source>
        <dbReference type="Pfam" id="PF01553"/>
    </source>
</evidence>
<dbReference type="SUPFAM" id="SSF69593">
    <property type="entry name" value="Glycerol-3-phosphate (1)-acyltransferase"/>
    <property type="match status" value="1"/>
</dbReference>
<dbReference type="EMBL" id="CAUYUJ010022703">
    <property type="protein sequence ID" value="CAK0912140.1"/>
    <property type="molecule type" value="Genomic_DNA"/>
</dbReference>
<evidence type="ECO:0000256" key="1">
    <source>
        <dbReference type="SAM" id="MobiDB-lite"/>
    </source>
</evidence>